<feature type="domain" description="GST N-terminal" evidence="1">
    <location>
        <begin position="3"/>
        <end position="83"/>
    </location>
</feature>
<dbReference type="RefSeq" id="XP_065662449.1">
    <property type="nucleotide sequence ID" value="XM_065806377.1"/>
</dbReference>
<dbReference type="InterPro" id="IPR010987">
    <property type="entry name" value="Glutathione-S-Trfase_C-like"/>
</dbReference>
<dbReference type="SFLD" id="SFLDG00363">
    <property type="entry name" value="AMPS_(cytGST):_Alpha-__Mu-__Pi"/>
    <property type="match status" value="1"/>
</dbReference>
<gene>
    <name evidence="4" type="primary">LOC100210824</name>
</gene>
<dbReference type="CDD" id="cd03192">
    <property type="entry name" value="GST_C_Sigma_like"/>
    <property type="match status" value="1"/>
</dbReference>
<accession>A0ABM4CKY8</accession>
<dbReference type="InterPro" id="IPR036249">
    <property type="entry name" value="Thioredoxin-like_sf"/>
</dbReference>
<feature type="domain" description="GST C-terminal" evidence="2">
    <location>
        <begin position="85"/>
        <end position="209"/>
    </location>
</feature>
<dbReference type="SFLD" id="SFLDG01205">
    <property type="entry name" value="AMPS.1"/>
    <property type="match status" value="1"/>
</dbReference>
<dbReference type="InterPro" id="IPR036282">
    <property type="entry name" value="Glutathione-S-Trfase_C_sf"/>
</dbReference>
<keyword evidence="3" id="KW-1185">Reference proteome</keyword>
<protein>
    <submittedName>
        <fullName evidence="4">S-crystallin 4</fullName>
    </submittedName>
</protein>
<dbReference type="SUPFAM" id="SSF47616">
    <property type="entry name" value="GST C-terminal domain-like"/>
    <property type="match status" value="1"/>
</dbReference>
<dbReference type="SUPFAM" id="SSF52833">
    <property type="entry name" value="Thioredoxin-like"/>
    <property type="match status" value="1"/>
</dbReference>
<dbReference type="PANTHER" id="PTHR11571:SF150">
    <property type="entry name" value="GLUTATHIONE S-TRANSFERASE"/>
    <property type="match status" value="1"/>
</dbReference>
<dbReference type="GeneID" id="100210824"/>
<reference evidence="4" key="1">
    <citation type="submission" date="2025-08" db="UniProtKB">
        <authorList>
            <consortium name="RefSeq"/>
        </authorList>
    </citation>
    <scope>IDENTIFICATION</scope>
</reference>
<dbReference type="PROSITE" id="PS50404">
    <property type="entry name" value="GST_NTER"/>
    <property type="match status" value="1"/>
</dbReference>
<dbReference type="SFLD" id="SFLDS00019">
    <property type="entry name" value="Glutathione_Transferase_(cytos"/>
    <property type="match status" value="1"/>
</dbReference>
<dbReference type="PANTHER" id="PTHR11571">
    <property type="entry name" value="GLUTATHIONE S-TRANSFERASE"/>
    <property type="match status" value="1"/>
</dbReference>
<dbReference type="Pfam" id="PF14497">
    <property type="entry name" value="GST_C_3"/>
    <property type="match status" value="1"/>
</dbReference>
<dbReference type="PROSITE" id="PS50405">
    <property type="entry name" value="GST_CTER"/>
    <property type="match status" value="1"/>
</dbReference>
<proteinExistence type="predicted"/>
<dbReference type="InterPro" id="IPR004045">
    <property type="entry name" value="Glutathione_S-Trfase_N"/>
</dbReference>
<evidence type="ECO:0000313" key="4">
    <source>
        <dbReference type="RefSeq" id="XP_065662449.1"/>
    </source>
</evidence>
<dbReference type="Proteomes" id="UP001652625">
    <property type="component" value="Chromosome 09"/>
</dbReference>
<sequence length="210" mass="23911">MSPKYVLNYFNVQGKAEVARLLFHCKGVEFTDNQINHQDWPSLKSDHSRFPLELMPTLEIDGHAVCQSAAINKYLPETFGLYGANASDRLIINQVCETMNDLSKEYYEVYRNEALDNEQKNAAYAEIGLTDATKLKLTFVESLLKRNHDGHGYFVGDSITVGDLVFFHIIGMVGKSVLNDHPLLTEVIDRVRHSAELKSYLDYRTHPPFL</sequence>
<dbReference type="InterPro" id="IPR004046">
    <property type="entry name" value="GST_C"/>
</dbReference>
<dbReference type="Gene3D" id="1.20.1050.10">
    <property type="match status" value="1"/>
</dbReference>
<dbReference type="Gene3D" id="3.40.30.10">
    <property type="entry name" value="Glutaredoxin"/>
    <property type="match status" value="1"/>
</dbReference>
<evidence type="ECO:0000313" key="3">
    <source>
        <dbReference type="Proteomes" id="UP001652625"/>
    </source>
</evidence>
<dbReference type="InterPro" id="IPR050213">
    <property type="entry name" value="GST_superfamily"/>
</dbReference>
<dbReference type="InterPro" id="IPR040079">
    <property type="entry name" value="Glutathione_S-Trfase"/>
</dbReference>
<organism evidence="3 4">
    <name type="scientific">Hydra vulgaris</name>
    <name type="common">Hydra</name>
    <name type="synonym">Hydra attenuata</name>
    <dbReference type="NCBI Taxonomy" id="6087"/>
    <lineage>
        <taxon>Eukaryota</taxon>
        <taxon>Metazoa</taxon>
        <taxon>Cnidaria</taxon>
        <taxon>Hydrozoa</taxon>
        <taxon>Hydroidolina</taxon>
        <taxon>Anthoathecata</taxon>
        <taxon>Aplanulata</taxon>
        <taxon>Hydridae</taxon>
        <taxon>Hydra</taxon>
    </lineage>
</organism>
<dbReference type="CDD" id="cd03039">
    <property type="entry name" value="GST_N_Sigma_like"/>
    <property type="match status" value="1"/>
</dbReference>
<dbReference type="Pfam" id="PF02798">
    <property type="entry name" value="GST_N"/>
    <property type="match status" value="1"/>
</dbReference>
<evidence type="ECO:0000259" key="1">
    <source>
        <dbReference type="PROSITE" id="PS50404"/>
    </source>
</evidence>
<evidence type="ECO:0000259" key="2">
    <source>
        <dbReference type="PROSITE" id="PS50405"/>
    </source>
</evidence>
<name>A0ABM4CKY8_HYDVU</name>